<evidence type="ECO:0000256" key="1">
    <source>
        <dbReference type="SAM" id="Phobius"/>
    </source>
</evidence>
<feature type="transmembrane region" description="Helical" evidence="1">
    <location>
        <begin position="232"/>
        <end position="251"/>
    </location>
</feature>
<dbReference type="GO" id="GO:0000271">
    <property type="term" value="P:polysaccharide biosynthetic process"/>
    <property type="evidence" value="ECO:0007669"/>
    <property type="project" value="TreeGrafter"/>
</dbReference>
<dbReference type="GO" id="GO:0016020">
    <property type="term" value="C:membrane"/>
    <property type="evidence" value="ECO:0007669"/>
    <property type="project" value="TreeGrafter"/>
</dbReference>
<feature type="transmembrane region" description="Helical" evidence="1">
    <location>
        <begin position="309"/>
        <end position="327"/>
    </location>
</feature>
<dbReference type="InterPro" id="IPR002656">
    <property type="entry name" value="Acyl_transf_3_dom"/>
</dbReference>
<feature type="transmembrane region" description="Helical" evidence="1">
    <location>
        <begin position="174"/>
        <end position="193"/>
    </location>
</feature>
<dbReference type="RefSeq" id="WP_065282372.1">
    <property type="nucleotide sequence ID" value="NZ_CP016286.1"/>
</dbReference>
<organism evidence="3 4">
    <name type="scientific">Rhizobium leguminosarum</name>
    <dbReference type="NCBI Taxonomy" id="384"/>
    <lineage>
        <taxon>Bacteria</taxon>
        <taxon>Pseudomonadati</taxon>
        <taxon>Pseudomonadota</taxon>
        <taxon>Alphaproteobacteria</taxon>
        <taxon>Hyphomicrobiales</taxon>
        <taxon>Rhizobiaceae</taxon>
        <taxon>Rhizobium/Agrobacterium group</taxon>
        <taxon>Rhizobium</taxon>
    </lineage>
</organism>
<dbReference type="EMBL" id="CP016286">
    <property type="protein sequence ID" value="ANP88611.1"/>
    <property type="molecule type" value="Genomic_DNA"/>
</dbReference>
<feature type="transmembrane region" description="Helical" evidence="1">
    <location>
        <begin position="98"/>
        <end position="115"/>
    </location>
</feature>
<evidence type="ECO:0000313" key="4">
    <source>
        <dbReference type="Proteomes" id="UP000092691"/>
    </source>
</evidence>
<keyword evidence="1" id="KW-0812">Transmembrane</keyword>
<keyword evidence="3" id="KW-0808">Transferase</keyword>
<feature type="domain" description="Acyltransferase 3" evidence="2">
    <location>
        <begin position="18"/>
        <end position="362"/>
    </location>
</feature>
<gene>
    <name evidence="3" type="ORF">BA011_01840</name>
</gene>
<dbReference type="AlphaFoldDB" id="A0A1B1CFS1"/>
<keyword evidence="1" id="KW-0472">Membrane</keyword>
<keyword evidence="3" id="KW-0012">Acyltransferase</keyword>
<reference evidence="3 4" key="1">
    <citation type="submission" date="2016-06" db="EMBL/GenBank/DDBJ databases">
        <title>Microsymbionts genomes from the relict species Vavilovia formosa.</title>
        <authorList>
            <person name="Chirak E."/>
            <person name="Kimeklis A."/>
            <person name="Andronov E."/>
        </authorList>
    </citation>
    <scope>NUCLEOTIDE SEQUENCE [LARGE SCALE GENOMIC DNA]</scope>
    <source>
        <strain evidence="3 4">Vaf10</strain>
    </source>
</reference>
<feature type="transmembrane region" description="Helical" evidence="1">
    <location>
        <begin position="199"/>
        <end position="220"/>
    </location>
</feature>
<dbReference type="InterPro" id="IPR050879">
    <property type="entry name" value="Acyltransferase_3"/>
</dbReference>
<dbReference type="PANTHER" id="PTHR23028">
    <property type="entry name" value="ACETYLTRANSFERASE"/>
    <property type="match status" value="1"/>
</dbReference>
<dbReference type="PANTHER" id="PTHR23028:SF53">
    <property type="entry name" value="ACYL_TRANSF_3 DOMAIN-CONTAINING PROTEIN"/>
    <property type="match status" value="1"/>
</dbReference>
<keyword evidence="1" id="KW-1133">Transmembrane helix</keyword>
<feature type="transmembrane region" description="Helical" evidence="1">
    <location>
        <begin position="51"/>
        <end position="69"/>
    </location>
</feature>
<protein>
    <submittedName>
        <fullName evidence="3">Acyltransferase</fullName>
    </submittedName>
</protein>
<feature type="transmembrane region" description="Helical" evidence="1">
    <location>
        <begin position="347"/>
        <end position="365"/>
    </location>
</feature>
<dbReference type="OrthoDB" id="9796461at2"/>
<dbReference type="Proteomes" id="UP000092691">
    <property type="component" value="Chromosome"/>
</dbReference>
<dbReference type="Pfam" id="PF01757">
    <property type="entry name" value="Acyl_transf_3"/>
    <property type="match status" value="1"/>
</dbReference>
<proteinExistence type="predicted"/>
<sequence length="381" mass="42547">MDAPAHRELDIQARGRIRGLDGLRAVSLLLVLMAHWSPLPYLNNVAEWGRGGLVVFFVISGFLITRILVDLAGRRREVEGVQLLKGFYGRRFFRIQPIYYLALAFVICISLNSAVREDVIYHVFFVQNLSNVLLRSDIGTYGPAAPWWSLAVEEQFYVFWAPIVIFLRPNAWRLSLLGAFALAIGWRAFAWYADLGQANVLVTFGNLDSLAAGAAVAIVISTGRITPAVSRCFSVILTVGIVGLCLLSLTEMSEGILAFRTSFVGKVLADVPVYMIASSLIFFLAVGRATTAAKVMETPVLVFIGKRSYGAYVYHQVVNYTFFFFVTPHWLEPSFGVKPQLHGPGEFLVFTAITLLLAALSYKYIEQPIFRLRDRIYPTTR</sequence>
<evidence type="ECO:0000313" key="3">
    <source>
        <dbReference type="EMBL" id="ANP88611.1"/>
    </source>
</evidence>
<evidence type="ECO:0000259" key="2">
    <source>
        <dbReference type="Pfam" id="PF01757"/>
    </source>
</evidence>
<feature type="transmembrane region" description="Helical" evidence="1">
    <location>
        <begin position="21"/>
        <end position="39"/>
    </location>
</feature>
<dbReference type="GO" id="GO:0016747">
    <property type="term" value="F:acyltransferase activity, transferring groups other than amino-acyl groups"/>
    <property type="evidence" value="ECO:0007669"/>
    <property type="project" value="InterPro"/>
</dbReference>
<accession>A0A1B1CFS1</accession>
<feature type="transmembrane region" description="Helical" evidence="1">
    <location>
        <begin position="147"/>
        <end position="167"/>
    </location>
</feature>
<name>A0A1B1CFS1_RHILE</name>
<feature type="transmembrane region" description="Helical" evidence="1">
    <location>
        <begin position="271"/>
        <end position="289"/>
    </location>
</feature>